<dbReference type="Pfam" id="PF16868">
    <property type="entry name" value="NMT1_3"/>
    <property type="match status" value="1"/>
</dbReference>
<organism evidence="2 3">
    <name type="scientific">Paroceanicella profunda</name>
    <dbReference type="NCBI Taxonomy" id="2579971"/>
    <lineage>
        <taxon>Bacteria</taxon>
        <taxon>Pseudomonadati</taxon>
        <taxon>Pseudomonadota</taxon>
        <taxon>Alphaproteobacteria</taxon>
        <taxon>Rhodobacterales</taxon>
        <taxon>Paracoccaceae</taxon>
        <taxon>Paroceanicella</taxon>
    </lineage>
</organism>
<dbReference type="SUPFAM" id="SSF53850">
    <property type="entry name" value="Periplasmic binding protein-like II"/>
    <property type="match status" value="1"/>
</dbReference>
<dbReference type="Proteomes" id="UP000305888">
    <property type="component" value="Chromosome"/>
</dbReference>
<proteinExistence type="predicted"/>
<keyword evidence="3" id="KW-1185">Reference proteome</keyword>
<protein>
    <submittedName>
        <fullName evidence="2">TAXI family TRAP transporter solute-binding subunit</fullName>
    </submittedName>
</protein>
<evidence type="ECO:0000313" key="3">
    <source>
        <dbReference type="Proteomes" id="UP000305888"/>
    </source>
</evidence>
<reference evidence="2 3" key="1">
    <citation type="submission" date="2019-06" db="EMBL/GenBank/DDBJ databases">
        <title>Genome sequence of Rhodobacteraceae bacterium D4M1.</title>
        <authorList>
            <person name="Cao J."/>
        </authorList>
    </citation>
    <scope>NUCLEOTIDE SEQUENCE [LARGE SCALE GENOMIC DNA]</scope>
    <source>
        <strain evidence="2 3">D4M1</strain>
    </source>
</reference>
<dbReference type="NCBIfam" id="TIGR02122">
    <property type="entry name" value="TRAP_TAXI"/>
    <property type="match status" value="1"/>
</dbReference>
<dbReference type="Gene3D" id="3.40.190.10">
    <property type="entry name" value="Periplasmic binding protein-like II"/>
    <property type="match status" value="2"/>
</dbReference>
<dbReference type="AlphaFoldDB" id="A0A5B8FWW3"/>
<dbReference type="InterPro" id="IPR011852">
    <property type="entry name" value="TRAP_TAXI"/>
</dbReference>
<dbReference type="PROSITE" id="PS51318">
    <property type="entry name" value="TAT"/>
    <property type="match status" value="1"/>
</dbReference>
<dbReference type="PANTHER" id="PTHR42941:SF1">
    <property type="entry name" value="SLL1037 PROTEIN"/>
    <property type="match status" value="1"/>
</dbReference>
<gene>
    <name evidence="2" type="ORF">FDP22_01305</name>
</gene>
<feature type="chain" id="PRO_5022674067" evidence="1">
    <location>
        <begin position="29"/>
        <end position="327"/>
    </location>
</feature>
<dbReference type="PANTHER" id="PTHR42941">
    <property type="entry name" value="SLL1037 PROTEIN"/>
    <property type="match status" value="1"/>
</dbReference>
<feature type="signal peptide" evidence="1">
    <location>
        <begin position="1"/>
        <end position="28"/>
    </location>
</feature>
<dbReference type="InterPro" id="IPR006311">
    <property type="entry name" value="TAT_signal"/>
</dbReference>
<dbReference type="InterPro" id="IPR019546">
    <property type="entry name" value="TAT_signal_bac_arc"/>
</dbReference>
<dbReference type="KEGG" id="ppru:FDP22_01305"/>
<sequence length="327" mass="34239">MTFSRRKFLGTTAAAATLAGLTSVPGLAQSRLFFGIATGGTGGTYYPLGGMLAQLISNTAEMPDTKISATAETGNASVANAQLLGRGEIESAFVAADILDAAYRGVAQFDSGALENLRAIGALYPETVQLVVRADSGIETFEDLKGKTVSSGSPGSGQWQLLGDLLEAHGMTREDVSEDYSSFAQSVDKIKDGNLDASLITAGLPTSSVTDLATGHDIRIVPLHGPAIARLQETQPYYANAVIPAGSYKGVDADVDTLAVRAIWATHAEVPEDLIYAVTKALYENTETLGKVHPMGKQISLDKALESVSIPVHPGAETYYAEKGVSK</sequence>
<evidence type="ECO:0000256" key="1">
    <source>
        <dbReference type="SAM" id="SignalP"/>
    </source>
</evidence>
<dbReference type="NCBIfam" id="TIGR01409">
    <property type="entry name" value="TAT_signal_seq"/>
    <property type="match status" value="1"/>
</dbReference>
<accession>A0A5B8FWW3</accession>
<dbReference type="RefSeq" id="WP_138578787.1">
    <property type="nucleotide sequence ID" value="NZ_CP040818.1"/>
</dbReference>
<dbReference type="CDD" id="cd13567">
    <property type="entry name" value="PBP2_TtGluBP"/>
    <property type="match status" value="1"/>
</dbReference>
<dbReference type="OrthoDB" id="9776669at2"/>
<dbReference type="EMBL" id="CP040818">
    <property type="protein sequence ID" value="QDL90543.1"/>
    <property type="molecule type" value="Genomic_DNA"/>
</dbReference>
<name>A0A5B8FWW3_9RHOB</name>
<evidence type="ECO:0000313" key="2">
    <source>
        <dbReference type="EMBL" id="QDL90543.1"/>
    </source>
</evidence>
<keyword evidence="1" id="KW-0732">Signal</keyword>